<evidence type="ECO:0000259" key="1">
    <source>
        <dbReference type="Pfam" id="PF13460"/>
    </source>
</evidence>
<feature type="domain" description="NAD(P)-binding" evidence="1">
    <location>
        <begin position="52"/>
        <end position="186"/>
    </location>
</feature>
<dbReference type="PANTHER" id="PTHR43162">
    <property type="match status" value="1"/>
</dbReference>
<comment type="caution">
    <text evidence="2">The sequence shown here is derived from an EMBL/GenBank/DDBJ whole genome shotgun (WGS) entry which is preliminary data.</text>
</comment>
<proteinExistence type="predicted"/>
<dbReference type="Proteomes" id="UP000239203">
    <property type="component" value="Unassembled WGS sequence"/>
</dbReference>
<dbReference type="InterPro" id="IPR016040">
    <property type="entry name" value="NAD(P)-bd_dom"/>
</dbReference>
<dbReference type="Gene3D" id="3.90.25.10">
    <property type="entry name" value="UDP-galactose 4-epimerase, domain 1"/>
    <property type="match status" value="1"/>
</dbReference>
<dbReference type="Pfam" id="PF13460">
    <property type="entry name" value="NAD_binding_10"/>
    <property type="match status" value="1"/>
</dbReference>
<dbReference type="InterPro" id="IPR036291">
    <property type="entry name" value="NAD(P)-bd_dom_sf"/>
</dbReference>
<name>A0A2S6GKL6_9PSEU</name>
<keyword evidence="3" id="KW-1185">Reference proteome</keyword>
<evidence type="ECO:0000313" key="3">
    <source>
        <dbReference type="Proteomes" id="UP000239203"/>
    </source>
</evidence>
<evidence type="ECO:0000313" key="2">
    <source>
        <dbReference type="EMBL" id="PPK65686.1"/>
    </source>
</evidence>
<organism evidence="2 3">
    <name type="scientific">Actinokineospora auranticolor</name>
    <dbReference type="NCBI Taxonomy" id="155976"/>
    <lineage>
        <taxon>Bacteria</taxon>
        <taxon>Bacillati</taxon>
        <taxon>Actinomycetota</taxon>
        <taxon>Actinomycetes</taxon>
        <taxon>Pseudonocardiales</taxon>
        <taxon>Pseudonocardiaceae</taxon>
        <taxon>Actinokineospora</taxon>
    </lineage>
</organism>
<dbReference type="PANTHER" id="PTHR43162:SF1">
    <property type="entry name" value="PRESTALK A DIFFERENTIATION PROTEIN A"/>
    <property type="match status" value="1"/>
</dbReference>
<dbReference type="SUPFAM" id="SSF51735">
    <property type="entry name" value="NAD(P)-binding Rossmann-fold domains"/>
    <property type="match status" value="1"/>
</dbReference>
<gene>
    <name evidence="2" type="ORF">CLV40_113170</name>
</gene>
<dbReference type="EMBL" id="PTIX01000013">
    <property type="protein sequence ID" value="PPK65686.1"/>
    <property type="molecule type" value="Genomic_DNA"/>
</dbReference>
<accession>A0A2S6GKL6</accession>
<sequence>MVRVAREGLTLRMSQILVTGGTGKTGRRVVQQLTAAGVPVRVGSRSGTPPFDWTAPNTWDAALDGVASVFVVPHETEPTTRPFIRRCLETGVRRVVLLSGRGVDVPGYADLESPMAHVHVDGEAAVRASGLEWTIVRPTWFAQNFTEGFFRDAVLAGEIRLPAGKGAVPYVDAEDIAAVAVAALTEDTHHGQTYELSGPHALTFDEVTAEISRATGRTVRYVPLSEEEFIAELVTEGWSPAEASDYAAVISPIRHDLETPISDGVHRALGRPPLDFTTFTRTAWAT</sequence>
<dbReference type="InterPro" id="IPR051604">
    <property type="entry name" value="Ergot_Alk_Oxidoreductase"/>
</dbReference>
<protein>
    <submittedName>
        <fullName evidence="2">Uncharacterized protein YbjT (DUF2867 family)</fullName>
    </submittedName>
</protein>
<dbReference type="AlphaFoldDB" id="A0A2S6GKL6"/>
<dbReference type="OrthoDB" id="3250520at2"/>
<reference evidence="2 3" key="1">
    <citation type="submission" date="2018-02" db="EMBL/GenBank/DDBJ databases">
        <title>Genomic Encyclopedia of Archaeal and Bacterial Type Strains, Phase II (KMG-II): from individual species to whole genera.</title>
        <authorList>
            <person name="Goeker M."/>
        </authorList>
    </citation>
    <scope>NUCLEOTIDE SEQUENCE [LARGE SCALE GENOMIC DNA]</scope>
    <source>
        <strain evidence="2 3">YU 961-1</strain>
    </source>
</reference>
<dbReference type="Gene3D" id="3.40.50.720">
    <property type="entry name" value="NAD(P)-binding Rossmann-like Domain"/>
    <property type="match status" value="1"/>
</dbReference>